<keyword evidence="2" id="KW-1185">Reference proteome</keyword>
<accession>A0ABP9X0V4</accession>
<name>A0ABP9X0V4_9CHLR</name>
<organism evidence="1 2">
    <name type="scientific">Herpetosiphon gulosus</name>
    <dbReference type="NCBI Taxonomy" id="1973496"/>
    <lineage>
        <taxon>Bacteria</taxon>
        <taxon>Bacillati</taxon>
        <taxon>Chloroflexota</taxon>
        <taxon>Chloroflexia</taxon>
        <taxon>Herpetosiphonales</taxon>
        <taxon>Herpetosiphonaceae</taxon>
        <taxon>Herpetosiphon</taxon>
    </lineage>
</organism>
<evidence type="ECO:0000313" key="1">
    <source>
        <dbReference type="EMBL" id="GAA5529055.1"/>
    </source>
</evidence>
<sequence length="285" mass="32815">MSKPFRWNIAKHEQLGSLLEQPEPLPKPSFIAALQACCVRVLGQAGDNDLIFIGRSPENLFDYLRGILADTPWARRCTMVNISIYDESIEQIRRKHPTALPAMYDYLTAVGLTPRQIAQRPLSISLIDLVCSGGTFGALLELWLDWAGHEGLDAPAILRRLNFVGITIKQKPSPNTLRWQHEIAWTQQLAPRQIRNVSLDWRMWSELGNQQPKYEHWNPPWRWDDPAMSIPPREPKSIDALKLGNYLYQLGCTSEHRQAFAQRMHTEHAMRHPWFRSLALAIRRG</sequence>
<gene>
    <name evidence="1" type="ORF">Hgul01_02858</name>
</gene>
<dbReference type="EMBL" id="BAABRU010000009">
    <property type="protein sequence ID" value="GAA5529055.1"/>
    <property type="molecule type" value="Genomic_DNA"/>
</dbReference>
<comment type="caution">
    <text evidence="1">The sequence shown here is derived from an EMBL/GenBank/DDBJ whole genome shotgun (WGS) entry which is preliminary data.</text>
</comment>
<proteinExistence type="predicted"/>
<protein>
    <submittedName>
        <fullName evidence="1">Uncharacterized protein</fullName>
    </submittedName>
</protein>
<dbReference type="Proteomes" id="UP001428290">
    <property type="component" value="Unassembled WGS sequence"/>
</dbReference>
<evidence type="ECO:0000313" key="2">
    <source>
        <dbReference type="Proteomes" id="UP001428290"/>
    </source>
</evidence>
<dbReference type="RefSeq" id="WP_345722674.1">
    <property type="nucleotide sequence ID" value="NZ_BAABRU010000009.1"/>
</dbReference>
<reference evidence="1 2" key="1">
    <citation type="submission" date="2024-02" db="EMBL/GenBank/DDBJ databases">
        <title>Herpetosiphon gulosus NBRC 112829.</title>
        <authorList>
            <person name="Ichikawa N."/>
            <person name="Katano-Makiyama Y."/>
            <person name="Hidaka K."/>
        </authorList>
    </citation>
    <scope>NUCLEOTIDE SEQUENCE [LARGE SCALE GENOMIC DNA]</scope>
    <source>
        <strain evidence="1 2">NBRC 112829</strain>
    </source>
</reference>